<dbReference type="Pfam" id="PF08423">
    <property type="entry name" value="Rad51"/>
    <property type="match status" value="1"/>
</dbReference>
<evidence type="ECO:0000256" key="8">
    <source>
        <dbReference type="ARBA" id="ARBA00023204"/>
    </source>
</evidence>
<keyword evidence="3" id="KW-0547">Nucleotide-binding</keyword>
<dbReference type="Gene3D" id="3.40.50.300">
    <property type="entry name" value="P-loop containing nucleotide triphosphate hydrolases"/>
    <property type="match status" value="1"/>
</dbReference>
<organism evidence="11 12">
    <name type="scientific">Amphilophus citrinellus</name>
    <name type="common">Midas cichlid</name>
    <name type="synonym">Cichlasoma citrinellum</name>
    <dbReference type="NCBI Taxonomy" id="61819"/>
    <lineage>
        <taxon>Eukaryota</taxon>
        <taxon>Metazoa</taxon>
        <taxon>Chordata</taxon>
        <taxon>Craniata</taxon>
        <taxon>Vertebrata</taxon>
        <taxon>Euteleostomi</taxon>
        <taxon>Actinopterygii</taxon>
        <taxon>Neopterygii</taxon>
        <taxon>Teleostei</taxon>
        <taxon>Neoteleostei</taxon>
        <taxon>Acanthomorphata</taxon>
        <taxon>Ovalentaria</taxon>
        <taxon>Cichlomorphae</taxon>
        <taxon>Cichliformes</taxon>
        <taxon>Cichlidae</taxon>
        <taxon>New World cichlids</taxon>
        <taxon>Cichlasomatinae</taxon>
        <taxon>Heroini</taxon>
        <taxon>Amphilophus</taxon>
    </lineage>
</organism>
<dbReference type="GeneTree" id="ENSGT00930000151053"/>
<evidence type="ECO:0000256" key="6">
    <source>
        <dbReference type="ARBA" id="ARBA00023125"/>
    </source>
</evidence>
<reference evidence="11" key="1">
    <citation type="submission" date="2025-08" db="UniProtKB">
        <authorList>
            <consortium name="Ensembl"/>
        </authorList>
    </citation>
    <scope>IDENTIFICATION</scope>
</reference>
<evidence type="ECO:0000256" key="5">
    <source>
        <dbReference type="ARBA" id="ARBA00022840"/>
    </source>
</evidence>
<dbReference type="InterPro" id="IPR020588">
    <property type="entry name" value="RecA_ATP-bd"/>
</dbReference>
<keyword evidence="6" id="KW-0238">DNA-binding</keyword>
<keyword evidence="4" id="KW-0227">DNA damage</keyword>
<dbReference type="STRING" id="61819.ENSACIP00000028919"/>
<dbReference type="InterPro" id="IPR027417">
    <property type="entry name" value="P-loop_NTPase"/>
</dbReference>
<evidence type="ECO:0000256" key="7">
    <source>
        <dbReference type="ARBA" id="ARBA00023172"/>
    </source>
</evidence>
<protein>
    <submittedName>
        <fullName evidence="11">X-ray repair complementing defective repair in Chinese hamster cells 3</fullName>
    </submittedName>
</protein>
<keyword evidence="7" id="KW-0233">DNA recombination</keyword>
<dbReference type="InterPro" id="IPR013632">
    <property type="entry name" value="Rad51_C"/>
</dbReference>
<dbReference type="SUPFAM" id="SSF52540">
    <property type="entry name" value="P-loop containing nucleoside triphosphate hydrolases"/>
    <property type="match status" value="1"/>
</dbReference>
<dbReference type="PANTHER" id="PTHR46487">
    <property type="entry name" value="DNA REPAIR PROTEIN XRCC3"/>
    <property type="match status" value="1"/>
</dbReference>
<keyword evidence="9" id="KW-0539">Nucleus</keyword>
<dbReference type="Pfam" id="PF26169">
    <property type="entry name" value="HHH_XRCC3_RpoA"/>
    <property type="match status" value="1"/>
</dbReference>
<dbReference type="GO" id="GO:0045003">
    <property type="term" value="P:double-strand break repair via synthesis-dependent strand annealing"/>
    <property type="evidence" value="ECO:0007669"/>
    <property type="project" value="TreeGrafter"/>
</dbReference>
<dbReference type="GO" id="GO:0140664">
    <property type="term" value="F:ATP-dependent DNA damage sensor activity"/>
    <property type="evidence" value="ECO:0007669"/>
    <property type="project" value="InterPro"/>
</dbReference>
<dbReference type="InterPro" id="IPR058766">
    <property type="entry name" value="HHH_XRCC3_RAD51B"/>
</dbReference>
<evidence type="ECO:0000313" key="12">
    <source>
        <dbReference type="Proteomes" id="UP000261340"/>
    </source>
</evidence>
<dbReference type="Proteomes" id="UP000261340">
    <property type="component" value="Unplaced"/>
</dbReference>
<dbReference type="InterPro" id="IPR047348">
    <property type="entry name" value="XRCC3-like_C"/>
</dbReference>
<dbReference type="GO" id="GO:0005657">
    <property type="term" value="C:replication fork"/>
    <property type="evidence" value="ECO:0007669"/>
    <property type="project" value="TreeGrafter"/>
</dbReference>
<evidence type="ECO:0000256" key="2">
    <source>
        <dbReference type="ARBA" id="ARBA00007095"/>
    </source>
</evidence>
<evidence type="ECO:0000256" key="1">
    <source>
        <dbReference type="ARBA" id="ARBA00004123"/>
    </source>
</evidence>
<comment type="subcellular location">
    <subcellularLocation>
        <location evidence="1">Nucleus</location>
    </subcellularLocation>
</comment>
<reference evidence="11" key="2">
    <citation type="submission" date="2025-09" db="UniProtKB">
        <authorList>
            <consortium name="Ensembl"/>
        </authorList>
    </citation>
    <scope>IDENTIFICATION</scope>
</reference>
<dbReference type="GO" id="GO:0000722">
    <property type="term" value="P:telomere maintenance via recombination"/>
    <property type="evidence" value="ECO:0007669"/>
    <property type="project" value="TreeGrafter"/>
</dbReference>
<keyword evidence="8" id="KW-0234">DNA repair</keyword>
<dbReference type="Ensembl" id="ENSACIT00000029686.1">
    <property type="protein sequence ID" value="ENSACIP00000028919.1"/>
    <property type="gene ID" value="ENSACIG00000022364.1"/>
</dbReference>
<comment type="similarity">
    <text evidence="2">Belongs to the RecA family. RAD51 subfamily.</text>
</comment>
<dbReference type="CDD" id="cd19491">
    <property type="entry name" value="XRCC3"/>
    <property type="match status" value="1"/>
</dbReference>
<dbReference type="GO" id="GO:0005524">
    <property type="term" value="F:ATP binding"/>
    <property type="evidence" value="ECO:0007669"/>
    <property type="project" value="UniProtKB-KW"/>
</dbReference>
<accession>A0A3Q0T4F8</accession>
<evidence type="ECO:0000256" key="9">
    <source>
        <dbReference type="ARBA" id="ARBA00023242"/>
    </source>
</evidence>
<dbReference type="GO" id="GO:0000400">
    <property type="term" value="F:four-way junction DNA binding"/>
    <property type="evidence" value="ECO:0007669"/>
    <property type="project" value="TreeGrafter"/>
</dbReference>
<feature type="domain" description="RecA family profile 1" evidence="10">
    <location>
        <begin position="73"/>
        <end position="254"/>
    </location>
</feature>
<sequence length="431" mass="47507">MNCEQLQLCPRVSAALRRGNGRSVQDVVCVSGPDLQRLTGLSYSDVQQLITAAAAACRRNPPITALQLQRGMSGARLSLGCPVLDRLLRGGLPVGGVTELAGKSGAGKTQLGLQLCLSVQYPAEHGGLGAGALYVCTEDSFPIKRLHQLIGEQLALRSDVPVDLIERLHFSDHVYIEHTADLDSLQVCLNRRAPLLLARGLVRLIVVDSVAALFRAEFQADDWLERNRQLLTFSSTLHRLSQEFSTPVLCINQVTDVVKQLLGGRAPGVDEIHPDFLKALDAVGLSWATHLCSIAWRSGVVVPIFKKGDRRVCFNFWGITLLSLPSKVYARVLERRVRPLVEPQIQEEQCGFCPCHGTLDQLFILSRIFGCAWEFAQPVYMCFVDLEKAFKRIPQGSLWEVLREYGGSCTLLRAIQSLCNRSESLGHIASD</sequence>
<dbReference type="PANTHER" id="PTHR46487:SF1">
    <property type="entry name" value="DNA REPAIR PROTEIN XRCC3"/>
    <property type="match status" value="1"/>
</dbReference>
<evidence type="ECO:0000256" key="3">
    <source>
        <dbReference type="ARBA" id="ARBA00022741"/>
    </source>
</evidence>
<dbReference type="GO" id="GO:0033065">
    <property type="term" value="C:Rad51C-XRCC3 complex"/>
    <property type="evidence" value="ECO:0007669"/>
    <property type="project" value="TreeGrafter"/>
</dbReference>
<dbReference type="GO" id="GO:0071140">
    <property type="term" value="P:resolution of mitotic recombination intermediates"/>
    <property type="evidence" value="ECO:0007669"/>
    <property type="project" value="TreeGrafter"/>
</dbReference>
<evidence type="ECO:0000259" key="10">
    <source>
        <dbReference type="PROSITE" id="PS50162"/>
    </source>
</evidence>
<keyword evidence="5" id="KW-0067">ATP-binding</keyword>
<proteinExistence type="inferred from homology"/>
<keyword evidence="12" id="KW-1185">Reference proteome</keyword>
<dbReference type="GO" id="GO:0090656">
    <property type="term" value="P:t-circle formation"/>
    <property type="evidence" value="ECO:0007669"/>
    <property type="project" value="TreeGrafter"/>
</dbReference>
<evidence type="ECO:0000313" key="11">
    <source>
        <dbReference type="Ensembl" id="ENSACIP00000028919.1"/>
    </source>
</evidence>
<dbReference type="AlphaFoldDB" id="A0A3Q0T4F8"/>
<name>A0A3Q0T4F8_AMPCI</name>
<dbReference type="PROSITE" id="PS50162">
    <property type="entry name" value="RECA_2"/>
    <property type="match status" value="1"/>
</dbReference>
<evidence type="ECO:0000256" key="4">
    <source>
        <dbReference type="ARBA" id="ARBA00022763"/>
    </source>
</evidence>